<feature type="region of interest" description="Disordered" evidence="1">
    <location>
        <begin position="234"/>
        <end position="290"/>
    </location>
</feature>
<feature type="compositionally biased region" description="Basic and acidic residues" evidence="1">
    <location>
        <begin position="278"/>
        <end position="290"/>
    </location>
</feature>
<dbReference type="AlphaFoldDB" id="A0A699HKU8"/>
<evidence type="ECO:0000313" key="2">
    <source>
        <dbReference type="EMBL" id="GEY35321.1"/>
    </source>
</evidence>
<organism evidence="2">
    <name type="scientific">Tanacetum cinerariifolium</name>
    <name type="common">Dalmatian daisy</name>
    <name type="synonym">Chrysanthemum cinerariifolium</name>
    <dbReference type="NCBI Taxonomy" id="118510"/>
    <lineage>
        <taxon>Eukaryota</taxon>
        <taxon>Viridiplantae</taxon>
        <taxon>Streptophyta</taxon>
        <taxon>Embryophyta</taxon>
        <taxon>Tracheophyta</taxon>
        <taxon>Spermatophyta</taxon>
        <taxon>Magnoliopsida</taxon>
        <taxon>eudicotyledons</taxon>
        <taxon>Gunneridae</taxon>
        <taxon>Pentapetalae</taxon>
        <taxon>asterids</taxon>
        <taxon>campanulids</taxon>
        <taxon>Asterales</taxon>
        <taxon>Asteraceae</taxon>
        <taxon>Asteroideae</taxon>
        <taxon>Anthemideae</taxon>
        <taxon>Anthemidinae</taxon>
        <taxon>Tanacetum</taxon>
    </lineage>
</organism>
<comment type="caution">
    <text evidence="2">The sequence shown here is derived from an EMBL/GenBank/DDBJ whole genome shotgun (WGS) entry which is preliminary data.</text>
</comment>
<feature type="compositionally biased region" description="Polar residues" evidence="1">
    <location>
        <begin position="237"/>
        <end position="251"/>
    </location>
</feature>
<evidence type="ECO:0000256" key="1">
    <source>
        <dbReference type="SAM" id="MobiDB-lite"/>
    </source>
</evidence>
<proteinExistence type="predicted"/>
<reference evidence="2" key="1">
    <citation type="journal article" date="2019" name="Sci. Rep.">
        <title>Draft genome of Tanacetum cinerariifolium, the natural source of mosquito coil.</title>
        <authorList>
            <person name="Yamashiro T."/>
            <person name="Shiraishi A."/>
            <person name="Satake H."/>
            <person name="Nakayama K."/>
        </authorList>
    </citation>
    <scope>NUCLEOTIDE SEQUENCE</scope>
</reference>
<gene>
    <name evidence="2" type="ORF">Tci_407295</name>
</gene>
<sequence length="290" mass="32819">MTLDIHNWSSSVHQEIYKIVKDETFRIVNQVDIRVKIFKIQFLKEAAKFIRDFNSLAKEADESLAKHKALELEIESLLRAVVSQDIMSIVQNNSVVDTLNLQTKLESYNDMHQKTKRLQAQLGDLKGKSKDTSSVLNTLDPLSQTLKNENVELEFQGLPKIDETRALSKPVTSNSVPTPQESKVMKNDNVIALGMFRINPFKPSRKEKYVTNKVRESIRINSITFSQPHVITKKDVNSNSNGLSSTGVDNTAKTRRPQPRSNTKNDEAPSTSKSGCIKNKEVEVKEHPNF</sequence>
<evidence type="ECO:0008006" key="3">
    <source>
        <dbReference type="Google" id="ProtNLM"/>
    </source>
</evidence>
<accession>A0A699HKU8</accession>
<protein>
    <recommendedName>
        <fullName evidence="3">Integrase, catalytic region, zinc finger, CCHC-type, peptidase aspartic, catalytic</fullName>
    </recommendedName>
</protein>
<name>A0A699HKU8_TANCI</name>
<dbReference type="EMBL" id="BKCJ010171519">
    <property type="protein sequence ID" value="GEY35321.1"/>
    <property type="molecule type" value="Genomic_DNA"/>
</dbReference>